<evidence type="ECO:0000259" key="2">
    <source>
        <dbReference type="SMART" id="SM00858"/>
    </source>
</evidence>
<gene>
    <name evidence="3" type="ORF">EYB31_17105</name>
</gene>
<dbReference type="OrthoDB" id="9804574at2"/>
<dbReference type="EMBL" id="SIRE01000011">
    <property type="protein sequence ID" value="TBL77854.1"/>
    <property type="molecule type" value="Genomic_DNA"/>
</dbReference>
<proteinExistence type="predicted"/>
<dbReference type="RefSeq" id="WP_131014584.1">
    <property type="nucleotide sequence ID" value="NZ_SIRE01000011.1"/>
</dbReference>
<feature type="domain" description="SAF" evidence="2">
    <location>
        <begin position="22"/>
        <end position="98"/>
    </location>
</feature>
<organism evidence="3 4">
    <name type="scientific">Paenibacillus thalictri</name>
    <dbReference type="NCBI Taxonomy" id="2527873"/>
    <lineage>
        <taxon>Bacteria</taxon>
        <taxon>Bacillati</taxon>
        <taxon>Bacillota</taxon>
        <taxon>Bacilli</taxon>
        <taxon>Bacillales</taxon>
        <taxon>Paenibacillaceae</taxon>
        <taxon>Paenibacillus</taxon>
    </lineage>
</organism>
<dbReference type="AlphaFoldDB" id="A0A4Q9DP22"/>
<evidence type="ECO:0000256" key="1">
    <source>
        <dbReference type="ARBA" id="ARBA00023239"/>
    </source>
</evidence>
<dbReference type="CDD" id="cd11613">
    <property type="entry name" value="SAF_AH_GD"/>
    <property type="match status" value="1"/>
</dbReference>
<dbReference type="InterPro" id="IPR013974">
    <property type="entry name" value="SAF"/>
</dbReference>
<accession>A0A4Q9DP22</accession>
<dbReference type="Proteomes" id="UP000293142">
    <property type="component" value="Unassembled WGS sequence"/>
</dbReference>
<dbReference type="InterPro" id="IPR044144">
    <property type="entry name" value="SAF_UxaA/GarD"/>
</dbReference>
<dbReference type="Gene3D" id="2.30.130.110">
    <property type="match status" value="1"/>
</dbReference>
<name>A0A4Q9DP22_9BACL</name>
<comment type="caution">
    <text evidence="3">The sequence shown here is derived from an EMBL/GenBank/DDBJ whole genome shotgun (WGS) entry which is preliminary data.</text>
</comment>
<keyword evidence="1" id="KW-0456">Lyase</keyword>
<dbReference type="SMART" id="SM00858">
    <property type="entry name" value="SAF"/>
    <property type="match status" value="1"/>
</dbReference>
<dbReference type="Pfam" id="PF08666">
    <property type="entry name" value="SAF"/>
    <property type="match status" value="1"/>
</dbReference>
<dbReference type="GO" id="GO:0016829">
    <property type="term" value="F:lyase activity"/>
    <property type="evidence" value="ECO:0007669"/>
    <property type="project" value="UniProtKB-KW"/>
</dbReference>
<evidence type="ECO:0000313" key="4">
    <source>
        <dbReference type="Proteomes" id="UP000293142"/>
    </source>
</evidence>
<sequence>MSKEPFAADSETKTALVLDPRDNVAVALTALHQGDRCTVRYPEDRHEKITAVETIAFGHKIALRDFQEHEPVLKYGEEIGKMSAPLRKGGWVHNHNMYCERGLK</sequence>
<evidence type="ECO:0000313" key="3">
    <source>
        <dbReference type="EMBL" id="TBL77854.1"/>
    </source>
</evidence>
<reference evidence="3 4" key="1">
    <citation type="submission" date="2019-02" db="EMBL/GenBank/DDBJ databases">
        <title>Paenibacillus sp. nov., isolated from surface-sterilized tissue of Thalictrum simplex L.</title>
        <authorList>
            <person name="Tuo L."/>
        </authorList>
    </citation>
    <scope>NUCLEOTIDE SEQUENCE [LARGE SCALE GENOMIC DNA]</scope>
    <source>
        <strain evidence="3 4">N2SHLJ1</strain>
    </source>
</reference>
<keyword evidence="4" id="KW-1185">Reference proteome</keyword>
<protein>
    <submittedName>
        <fullName evidence="3">Altronate dehydratase</fullName>
    </submittedName>
</protein>